<evidence type="ECO:0000256" key="2">
    <source>
        <dbReference type="ARBA" id="ARBA00023012"/>
    </source>
</evidence>
<keyword evidence="1" id="KW-0963">Cytoplasm</keyword>
<dbReference type="InterPro" id="IPR046947">
    <property type="entry name" value="LytR-like"/>
</dbReference>
<dbReference type="PANTHER" id="PTHR37299:SF3">
    <property type="entry name" value="STAGE 0 SPORULATION PROTEIN A HOMOLOG"/>
    <property type="match status" value="1"/>
</dbReference>
<dbReference type="Proteomes" id="UP000006691">
    <property type="component" value="Chromosome"/>
</dbReference>
<feature type="modified residue" description="4-aspartylphosphate" evidence="5">
    <location>
        <position position="58"/>
    </location>
</feature>
<protein>
    <submittedName>
        <fullName evidence="8">Response regulator of the LytR/AlgR family</fullName>
    </submittedName>
</protein>
<dbReference type="GO" id="GO:0000156">
    <property type="term" value="F:phosphorelay response regulator activity"/>
    <property type="evidence" value="ECO:0007669"/>
    <property type="project" value="InterPro"/>
</dbReference>
<organism evidence="8 9">
    <name type="scientific">Solibacillus silvestris (strain StLB046)</name>
    <name type="common">Bacillus silvestris</name>
    <dbReference type="NCBI Taxonomy" id="1002809"/>
    <lineage>
        <taxon>Bacteria</taxon>
        <taxon>Bacillati</taxon>
        <taxon>Bacillota</taxon>
        <taxon>Bacilli</taxon>
        <taxon>Bacillales</taxon>
        <taxon>Caryophanaceae</taxon>
        <taxon>Solibacillus</taxon>
    </lineage>
</organism>
<reference evidence="9" key="1">
    <citation type="submission" date="2011-04" db="EMBL/GenBank/DDBJ databases">
        <title>Genome sequence of Solibacillus silvestris StLB046.</title>
        <authorList>
            <person name="Morohoshi T."/>
            <person name="Someya N."/>
            <person name="Ikeda T."/>
        </authorList>
    </citation>
    <scope>NUCLEOTIDE SEQUENCE [LARGE SCALE GENOMIC DNA]</scope>
    <source>
        <strain evidence="9">StLB046</strain>
    </source>
</reference>
<dbReference type="SMART" id="SM00850">
    <property type="entry name" value="LytTR"/>
    <property type="match status" value="1"/>
</dbReference>
<dbReference type="PROSITE" id="PS50110">
    <property type="entry name" value="RESPONSE_REGULATORY"/>
    <property type="match status" value="1"/>
</dbReference>
<name>F2F9G9_SOLSS</name>
<keyword evidence="5" id="KW-0597">Phosphoprotein</keyword>
<dbReference type="PROSITE" id="PS50930">
    <property type="entry name" value="HTH_LYTTR"/>
    <property type="match status" value="1"/>
</dbReference>
<dbReference type="Gene3D" id="2.40.50.1020">
    <property type="entry name" value="LytTr DNA-binding domain"/>
    <property type="match status" value="1"/>
</dbReference>
<dbReference type="Pfam" id="PF04397">
    <property type="entry name" value="LytTR"/>
    <property type="match status" value="1"/>
</dbReference>
<accession>F2F9G9</accession>
<dbReference type="RefSeq" id="WP_014824842.1">
    <property type="nucleotide sequence ID" value="NC_018065.1"/>
</dbReference>
<dbReference type="EMBL" id="AP012157">
    <property type="protein sequence ID" value="BAK17967.1"/>
    <property type="molecule type" value="Genomic_DNA"/>
</dbReference>
<dbReference type="AlphaFoldDB" id="F2F9G9"/>
<evidence type="ECO:0000256" key="4">
    <source>
        <dbReference type="ARBA" id="ARBA00037164"/>
    </source>
</evidence>
<dbReference type="GO" id="GO:0003677">
    <property type="term" value="F:DNA binding"/>
    <property type="evidence" value="ECO:0007669"/>
    <property type="project" value="InterPro"/>
</dbReference>
<dbReference type="PANTHER" id="PTHR37299">
    <property type="entry name" value="TRANSCRIPTIONAL REGULATOR-RELATED"/>
    <property type="match status" value="1"/>
</dbReference>
<keyword evidence="3" id="KW-0010">Activator</keyword>
<dbReference type="Gene3D" id="3.40.50.2300">
    <property type="match status" value="1"/>
</dbReference>
<feature type="domain" description="HTH LytTR-type" evidence="7">
    <location>
        <begin position="142"/>
        <end position="243"/>
    </location>
</feature>
<dbReference type="InterPro" id="IPR007492">
    <property type="entry name" value="LytTR_DNA-bd_dom"/>
</dbReference>
<dbReference type="eggNOG" id="COG3279">
    <property type="taxonomic scope" value="Bacteria"/>
</dbReference>
<dbReference type="KEGG" id="siv:SSIL_3544"/>
<evidence type="ECO:0000256" key="5">
    <source>
        <dbReference type="PROSITE-ProRule" id="PRU00169"/>
    </source>
</evidence>
<evidence type="ECO:0000256" key="1">
    <source>
        <dbReference type="ARBA" id="ARBA00022490"/>
    </source>
</evidence>
<dbReference type="PATRIC" id="fig|1002809.3.peg.3592"/>
<proteinExistence type="predicted"/>
<dbReference type="InterPro" id="IPR001789">
    <property type="entry name" value="Sig_transdc_resp-reg_receiver"/>
</dbReference>
<keyword evidence="9" id="KW-1185">Reference proteome</keyword>
<dbReference type="InterPro" id="IPR011006">
    <property type="entry name" value="CheY-like_superfamily"/>
</dbReference>
<comment type="function">
    <text evidence="4">Required for high-level post-exponential phase expression of a series of secreted proteins.</text>
</comment>
<dbReference type="SUPFAM" id="SSF52172">
    <property type="entry name" value="CheY-like"/>
    <property type="match status" value="1"/>
</dbReference>
<evidence type="ECO:0000259" key="7">
    <source>
        <dbReference type="PROSITE" id="PS50930"/>
    </source>
</evidence>
<dbReference type="HOGENOM" id="CLU_000445_14_6_9"/>
<evidence type="ECO:0000256" key="3">
    <source>
        <dbReference type="ARBA" id="ARBA00023159"/>
    </source>
</evidence>
<evidence type="ECO:0000313" key="9">
    <source>
        <dbReference type="Proteomes" id="UP000006691"/>
    </source>
</evidence>
<keyword evidence="2" id="KW-0902">Two-component regulatory system</keyword>
<evidence type="ECO:0000259" key="6">
    <source>
        <dbReference type="PROSITE" id="PS50110"/>
    </source>
</evidence>
<dbReference type="Pfam" id="PF00072">
    <property type="entry name" value="Response_reg"/>
    <property type="match status" value="1"/>
</dbReference>
<feature type="domain" description="Response regulatory" evidence="6">
    <location>
        <begin position="2"/>
        <end position="124"/>
    </location>
</feature>
<reference evidence="8 9" key="2">
    <citation type="journal article" date="2012" name="J. Biosci. Bioeng.">
        <title>Complete genome sequence and characterization of the N-acylhomoserine lactone-degrading gene of the potato leaf-associated Solibacillus silvestris.</title>
        <authorList>
            <person name="Morohoshi T."/>
            <person name="Tominaga Y."/>
            <person name="Someya N."/>
            <person name="Ikeda T."/>
        </authorList>
    </citation>
    <scope>NUCLEOTIDE SEQUENCE [LARGE SCALE GENOMIC DNA]</scope>
    <source>
        <strain evidence="8 9">StLB046</strain>
    </source>
</reference>
<evidence type="ECO:0000313" key="8">
    <source>
        <dbReference type="EMBL" id="BAK17967.1"/>
    </source>
</evidence>
<gene>
    <name evidence="8" type="ordered locus">SSIL_3544</name>
</gene>
<sequence>MNIVICEDDRVQLEKTKEIIENYAMMEDNGIKVVLATANPHDVLSFLQEDKADCYFLDIDLKDEITGITLGSKIREEDPIASLVYITTHAEMSFLTFIYKLAALDFIIKDNPDSLKEKLLSTLKEAHRRYLKLGEQDNIQKLQIKTTGRTHNIDFQNIYFFEASPDSHKIILHLENEHIEFYGRLKNYEGLHPDFYRCHKSFIVNKSKIKNIDSKERSINLDNGELCYASARLIKGLLKETTFT</sequence>
<dbReference type="SMART" id="SM00448">
    <property type="entry name" value="REC"/>
    <property type="match status" value="1"/>
</dbReference>
<dbReference type="STRING" id="1002809.SSIL_3544"/>